<name>A0ACC0MBB8_RHOML</name>
<comment type="caution">
    <text evidence="1">The sequence shown here is derived from an EMBL/GenBank/DDBJ whole genome shotgun (WGS) entry which is preliminary data.</text>
</comment>
<keyword evidence="2" id="KW-1185">Reference proteome</keyword>
<dbReference type="Proteomes" id="UP001062846">
    <property type="component" value="Chromosome 9"/>
</dbReference>
<proteinExistence type="predicted"/>
<evidence type="ECO:0000313" key="1">
    <source>
        <dbReference type="EMBL" id="KAI8538140.1"/>
    </source>
</evidence>
<dbReference type="EMBL" id="CM046396">
    <property type="protein sequence ID" value="KAI8538140.1"/>
    <property type="molecule type" value="Genomic_DNA"/>
</dbReference>
<gene>
    <name evidence="1" type="ORF">RHMOL_Rhmol09G0079500</name>
</gene>
<reference evidence="1" key="1">
    <citation type="submission" date="2022-02" db="EMBL/GenBank/DDBJ databases">
        <title>Plant Genome Project.</title>
        <authorList>
            <person name="Zhang R.-G."/>
        </authorList>
    </citation>
    <scope>NUCLEOTIDE SEQUENCE</scope>
    <source>
        <strain evidence="1">AT1</strain>
    </source>
</reference>
<organism evidence="1 2">
    <name type="scientific">Rhododendron molle</name>
    <name type="common">Chinese azalea</name>
    <name type="synonym">Azalea mollis</name>
    <dbReference type="NCBI Taxonomy" id="49168"/>
    <lineage>
        <taxon>Eukaryota</taxon>
        <taxon>Viridiplantae</taxon>
        <taxon>Streptophyta</taxon>
        <taxon>Embryophyta</taxon>
        <taxon>Tracheophyta</taxon>
        <taxon>Spermatophyta</taxon>
        <taxon>Magnoliopsida</taxon>
        <taxon>eudicotyledons</taxon>
        <taxon>Gunneridae</taxon>
        <taxon>Pentapetalae</taxon>
        <taxon>asterids</taxon>
        <taxon>Ericales</taxon>
        <taxon>Ericaceae</taxon>
        <taxon>Ericoideae</taxon>
        <taxon>Rhodoreae</taxon>
        <taxon>Rhododendron</taxon>
    </lineage>
</organism>
<protein>
    <submittedName>
        <fullName evidence="1">Uncharacterized protein</fullName>
    </submittedName>
</protein>
<accession>A0ACC0MBB8</accession>
<evidence type="ECO:0000313" key="2">
    <source>
        <dbReference type="Proteomes" id="UP001062846"/>
    </source>
</evidence>
<sequence>MQNIVAYDAGEHCEREEAAVLRDAISDLPAVTWHEKREQMAYEKPPETEFQRYIRLTKDSNKITFY</sequence>